<dbReference type="EMBL" id="BMAW01050424">
    <property type="protein sequence ID" value="GFS75216.1"/>
    <property type="molecule type" value="Genomic_DNA"/>
</dbReference>
<protein>
    <submittedName>
        <fullName evidence="2">Uncharacterized protein</fullName>
    </submittedName>
</protein>
<feature type="region of interest" description="Disordered" evidence="1">
    <location>
        <begin position="11"/>
        <end position="58"/>
    </location>
</feature>
<evidence type="ECO:0000313" key="3">
    <source>
        <dbReference type="Proteomes" id="UP000887013"/>
    </source>
</evidence>
<evidence type="ECO:0000256" key="1">
    <source>
        <dbReference type="SAM" id="MobiDB-lite"/>
    </source>
</evidence>
<feature type="non-terminal residue" evidence="2">
    <location>
        <position position="1"/>
    </location>
</feature>
<dbReference type="AlphaFoldDB" id="A0A8X6MS81"/>
<accession>A0A8X6MS81</accession>
<feature type="compositionally biased region" description="Pro residues" evidence="1">
    <location>
        <begin position="27"/>
        <end position="42"/>
    </location>
</feature>
<organism evidence="2 3">
    <name type="scientific">Nephila pilipes</name>
    <name type="common">Giant wood spider</name>
    <name type="synonym">Nephila maculata</name>
    <dbReference type="NCBI Taxonomy" id="299642"/>
    <lineage>
        <taxon>Eukaryota</taxon>
        <taxon>Metazoa</taxon>
        <taxon>Ecdysozoa</taxon>
        <taxon>Arthropoda</taxon>
        <taxon>Chelicerata</taxon>
        <taxon>Arachnida</taxon>
        <taxon>Araneae</taxon>
        <taxon>Araneomorphae</taxon>
        <taxon>Entelegynae</taxon>
        <taxon>Araneoidea</taxon>
        <taxon>Nephilidae</taxon>
        <taxon>Nephila</taxon>
    </lineage>
</organism>
<keyword evidence="3" id="KW-1185">Reference proteome</keyword>
<proteinExistence type="predicted"/>
<evidence type="ECO:0000313" key="2">
    <source>
        <dbReference type="EMBL" id="GFS75216.1"/>
    </source>
</evidence>
<sequence>FQNTISFRFQSYPHPSATPSQPIGNLPHPPLLFYPRPQPPTPLIQKALGSKRTPPPTPSLNYQSDASFVLPSKSISLTDATFVCSACSDPVACLPLSSIIPFIYP</sequence>
<name>A0A8X6MS81_NEPPI</name>
<dbReference type="Proteomes" id="UP000887013">
    <property type="component" value="Unassembled WGS sequence"/>
</dbReference>
<comment type="caution">
    <text evidence="2">The sequence shown here is derived from an EMBL/GenBank/DDBJ whole genome shotgun (WGS) entry which is preliminary data.</text>
</comment>
<reference evidence="2" key="1">
    <citation type="submission" date="2020-08" db="EMBL/GenBank/DDBJ databases">
        <title>Multicomponent nature underlies the extraordinary mechanical properties of spider dragline silk.</title>
        <authorList>
            <person name="Kono N."/>
            <person name="Nakamura H."/>
            <person name="Mori M."/>
            <person name="Yoshida Y."/>
            <person name="Ohtoshi R."/>
            <person name="Malay A.D."/>
            <person name="Moran D.A.P."/>
            <person name="Tomita M."/>
            <person name="Numata K."/>
            <person name="Arakawa K."/>
        </authorList>
    </citation>
    <scope>NUCLEOTIDE SEQUENCE</scope>
</reference>
<gene>
    <name evidence="2" type="ORF">NPIL_166041</name>
</gene>